<organism evidence="2 3">
    <name type="scientific">Tenebrio molitor</name>
    <name type="common">Yellow mealworm beetle</name>
    <dbReference type="NCBI Taxonomy" id="7067"/>
    <lineage>
        <taxon>Eukaryota</taxon>
        <taxon>Metazoa</taxon>
        <taxon>Ecdysozoa</taxon>
        <taxon>Arthropoda</taxon>
        <taxon>Hexapoda</taxon>
        <taxon>Insecta</taxon>
        <taxon>Pterygota</taxon>
        <taxon>Neoptera</taxon>
        <taxon>Endopterygota</taxon>
        <taxon>Coleoptera</taxon>
        <taxon>Polyphaga</taxon>
        <taxon>Cucujiformia</taxon>
        <taxon>Tenebrionidae</taxon>
        <taxon>Tenebrio</taxon>
    </lineage>
</organism>
<evidence type="ECO:0000256" key="1">
    <source>
        <dbReference type="SAM" id="MobiDB-lite"/>
    </source>
</evidence>
<dbReference type="Proteomes" id="UP000719412">
    <property type="component" value="Unassembled WGS sequence"/>
</dbReference>
<gene>
    <name evidence="2" type="ORF">GEV33_003434</name>
</gene>
<feature type="region of interest" description="Disordered" evidence="1">
    <location>
        <begin position="32"/>
        <end position="118"/>
    </location>
</feature>
<accession>A0A8J6HS56</accession>
<reference evidence="2" key="1">
    <citation type="journal article" date="2020" name="J Insects Food Feed">
        <title>The yellow mealworm (Tenebrio molitor) genome: a resource for the emerging insects as food and feed industry.</title>
        <authorList>
            <person name="Eriksson T."/>
            <person name="Andere A."/>
            <person name="Kelstrup H."/>
            <person name="Emery V."/>
            <person name="Picard C."/>
        </authorList>
    </citation>
    <scope>NUCLEOTIDE SEQUENCE</scope>
    <source>
        <strain evidence="2">Stoneville</strain>
        <tissue evidence="2">Whole head</tissue>
    </source>
</reference>
<sequence>MFVLDGGEKLKSSITRRLSHLKQITRNDVKTTLEPGDEWGLPAKRRRRPQSISSEDGRYRPQTSEGSFRSAGSGCAKLKRQNACRQKNRDVLLQENRQRPDQTVSAQLTDEKDESVRSNGPRRWRSLFICKWHFLHLD</sequence>
<evidence type="ECO:0000313" key="2">
    <source>
        <dbReference type="EMBL" id="KAH0819357.1"/>
    </source>
</evidence>
<dbReference type="AlphaFoldDB" id="A0A8J6HS56"/>
<name>A0A8J6HS56_TENMO</name>
<dbReference type="EMBL" id="JABDTM020014754">
    <property type="protein sequence ID" value="KAH0819357.1"/>
    <property type="molecule type" value="Genomic_DNA"/>
</dbReference>
<keyword evidence="3" id="KW-1185">Reference proteome</keyword>
<evidence type="ECO:0000313" key="3">
    <source>
        <dbReference type="Proteomes" id="UP000719412"/>
    </source>
</evidence>
<protein>
    <submittedName>
        <fullName evidence="2">Uncharacterized protein</fullName>
    </submittedName>
</protein>
<feature type="compositionally biased region" description="Basic and acidic residues" evidence="1">
    <location>
        <begin position="87"/>
        <end position="100"/>
    </location>
</feature>
<reference evidence="2" key="2">
    <citation type="submission" date="2021-08" db="EMBL/GenBank/DDBJ databases">
        <authorList>
            <person name="Eriksson T."/>
        </authorList>
    </citation>
    <scope>NUCLEOTIDE SEQUENCE</scope>
    <source>
        <strain evidence="2">Stoneville</strain>
        <tissue evidence="2">Whole head</tissue>
    </source>
</reference>
<comment type="caution">
    <text evidence="2">The sequence shown here is derived from an EMBL/GenBank/DDBJ whole genome shotgun (WGS) entry which is preliminary data.</text>
</comment>
<proteinExistence type="predicted"/>